<dbReference type="InterPro" id="IPR051227">
    <property type="entry name" value="CS_glycosyltransferase"/>
</dbReference>
<keyword evidence="11 15" id="KW-0333">Golgi apparatus</keyword>
<dbReference type="Gene3D" id="3.90.550.10">
    <property type="entry name" value="Spore Coat Polysaccharide Biosynthesis Protein SpsA, Chain A"/>
    <property type="match status" value="1"/>
</dbReference>
<evidence type="ECO:0000256" key="1">
    <source>
        <dbReference type="ARBA" id="ARBA00001936"/>
    </source>
</evidence>
<dbReference type="FunFam" id="3.90.550.50:FF:000004">
    <property type="entry name" value="Hexosyltransferase"/>
    <property type="match status" value="1"/>
</dbReference>
<dbReference type="Gene3D" id="3.90.550.50">
    <property type="match status" value="1"/>
</dbReference>
<evidence type="ECO:0000256" key="16">
    <source>
        <dbReference type="SAM" id="MobiDB-lite"/>
    </source>
</evidence>
<keyword evidence="20" id="KW-1185">Reference proteome</keyword>
<evidence type="ECO:0000256" key="8">
    <source>
        <dbReference type="ARBA" id="ARBA00022723"/>
    </source>
</evidence>
<dbReference type="GO" id="GO:0046872">
    <property type="term" value="F:metal ion binding"/>
    <property type="evidence" value="ECO:0007669"/>
    <property type="project" value="UniProtKB-KW"/>
</dbReference>
<keyword evidence="17" id="KW-0732">Signal</keyword>
<proteinExistence type="inferred from homology"/>
<dbReference type="InterPro" id="IPR029044">
    <property type="entry name" value="Nucleotide-diphossugar_trans"/>
</dbReference>
<feature type="chain" id="PRO_5023911862" description="Hexosyltransferase" evidence="17">
    <location>
        <begin position="24"/>
        <end position="995"/>
    </location>
</feature>
<keyword evidence="6 15" id="KW-0808">Transferase</keyword>
<evidence type="ECO:0000256" key="5">
    <source>
        <dbReference type="ARBA" id="ARBA00022676"/>
    </source>
</evidence>
<evidence type="ECO:0000256" key="7">
    <source>
        <dbReference type="ARBA" id="ARBA00022692"/>
    </source>
</evidence>
<comment type="similarity">
    <text evidence="4 15">Belongs to the chondroitin N-acetylgalactosaminyltransferase family.</text>
</comment>
<dbReference type="AlphaFoldDB" id="A0A5J5CBH9"/>
<dbReference type="InterPro" id="IPR003378">
    <property type="entry name" value="Fringe-like_glycosylTrfase"/>
</dbReference>
<comment type="cofactor">
    <cofactor evidence="14">
        <name>Cd(2+)</name>
        <dbReference type="ChEBI" id="CHEBI:48775"/>
    </cofactor>
</comment>
<gene>
    <name evidence="19" type="ORF">FQN60_011472</name>
</gene>
<evidence type="ECO:0000256" key="10">
    <source>
        <dbReference type="ARBA" id="ARBA00022989"/>
    </source>
</evidence>
<keyword evidence="5" id="KW-0328">Glycosyltransferase</keyword>
<keyword evidence="9 15" id="KW-0735">Signal-anchor</keyword>
<dbReference type="Proteomes" id="UP000327493">
    <property type="component" value="Unassembled WGS sequence"/>
</dbReference>
<sequence length="995" mass="112622">MAGRSRRAWFSVLLGLVVGFTLASRLILPKATELKKAGQKRKANPAGCGLNGGHRKEYGGVLWPPQDNGSPATEKPGSRSNNFMFVGVMTAQKYLNSRAVAAHRTWAQTIPGRVEFFSSEGSDTSIPIPIVALRNVDDSYPPQKKSFMMLKYMHDHYLDKYEWFMRADDDVYIKSDRLESFLRSLNSSEAIFLGQTGMGARDELGKLALEPGENFCMGGPGVIMSREVLKRMVPHIRECLQEMYTTHEDVEVGRCVRRFAGVQCVWSYESAIASGGNGVLMTRSAALTTCCRAAFSSQQRLLVPADEAELSSAADVGLHWGSALTIVLMTPTTTTIFRLALDLSEGEMMVGAQWRTQVAVEELLEGRGEDASEMMALRQGGLQSGQDLGARSSKHRDCSSLKLPAFISTAEREGGTSRLEQNICDIWTMSHNYQPTAVALFTWVRMAVLSVALRRSLVVFGPQGMMQQLFYENYEPNKKGYIRDLHNSKIHRAITLHPNKNPPYQYRLHSYMLSRKIADLRHRTIQLHREIVQMGRYGANEPSREDLQLGMPPSFMRFHPRQSEEVLEWEFLTGKYLFSSSDSQPPRRGMDSSQRQALDDIIMQVMEMINANAKTRGRVIDFKEIQYGYRRVNPLYGAEYVLDLLLLYKKHKGKTMTVPVRRHAYLQQTFSQIQFREEGEMDARALASHINKDSDSLSFLSNSLKMLVPFKLATSGQEQREPKEKKVNILVPLSGRYDIFLRFMANFERVCLIPNQNVKLLILLFSTDNNTERVKQVELMREYHLKYPRAEMEIKPVTGSFSRALALEVGSLHFSNDSLLFYCDVDLLFTSDFLKRCRTNTALGEQTYFPIIFSQYDPKVVYAGKVPSNNHYVFTSKTGLWRNYGFGIVCVYKGDLVRAGGFDTSIQGWGLEDVDLFNKFVQLGIKLFRSTDTGIVHVHHPVICDPNLEAKQYKMCLGSKASSHGSTQQLAELWLEKNDHGFRRLASNNVSVRTA</sequence>
<evidence type="ECO:0000256" key="4">
    <source>
        <dbReference type="ARBA" id="ARBA00009239"/>
    </source>
</evidence>
<dbReference type="GO" id="GO:0050510">
    <property type="term" value="F:N-acetylgalactosaminyl-proteoglycan 3-beta-glucuronosyltransferase activity"/>
    <property type="evidence" value="ECO:0007669"/>
    <property type="project" value="UniProtKB-ARBA"/>
</dbReference>
<name>A0A5J5CBH9_9PERO</name>
<feature type="signal peptide" evidence="17">
    <location>
        <begin position="1"/>
        <end position="23"/>
    </location>
</feature>
<dbReference type="SUPFAM" id="SSF53448">
    <property type="entry name" value="Nucleotide-diphospho-sugar transferases"/>
    <property type="match status" value="2"/>
</dbReference>
<evidence type="ECO:0000313" key="19">
    <source>
        <dbReference type="EMBL" id="KAA8578858.1"/>
    </source>
</evidence>
<dbReference type="GO" id="GO:0032580">
    <property type="term" value="C:Golgi cisterna membrane"/>
    <property type="evidence" value="ECO:0007669"/>
    <property type="project" value="UniProtKB-SubCell"/>
</dbReference>
<organism evidence="19 20">
    <name type="scientific">Etheostoma spectabile</name>
    <name type="common">orangethroat darter</name>
    <dbReference type="NCBI Taxonomy" id="54343"/>
    <lineage>
        <taxon>Eukaryota</taxon>
        <taxon>Metazoa</taxon>
        <taxon>Chordata</taxon>
        <taxon>Craniata</taxon>
        <taxon>Vertebrata</taxon>
        <taxon>Euteleostomi</taxon>
        <taxon>Actinopterygii</taxon>
        <taxon>Neopterygii</taxon>
        <taxon>Teleostei</taxon>
        <taxon>Neoteleostei</taxon>
        <taxon>Acanthomorphata</taxon>
        <taxon>Eupercaria</taxon>
        <taxon>Perciformes</taxon>
        <taxon>Percoidei</taxon>
        <taxon>Percidae</taxon>
        <taxon>Etheostomatinae</taxon>
        <taxon>Etheostoma</taxon>
    </lineage>
</organism>
<evidence type="ECO:0000259" key="18">
    <source>
        <dbReference type="Pfam" id="PF02434"/>
    </source>
</evidence>
<evidence type="ECO:0000256" key="3">
    <source>
        <dbReference type="ARBA" id="ARBA00004447"/>
    </source>
</evidence>
<accession>A0A5J5CBH9</accession>
<evidence type="ECO:0000256" key="13">
    <source>
        <dbReference type="ARBA" id="ARBA00023180"/>
    </source>
</evidence>
<evidence type="ECO:0000256" key="11">
    <source>
        <dbReference type="ARBA" id="ARBA00023034"/>
    </source>
</evidence>
<keyword evidence="10" id="KW-1133">Transmembrane helix</keyword>
<evidence type="ECO:0000256" key="14">
    <source>
        <dbReference type="ARBA" id="ARBA00053027"/>
    </source>
</evidence>
<dbReference type="EC" id="2.4.1.-" evidence="15"/>
<dbReference type="Pfam" id="PF05679">
    <property type="entry name" value="CHGN"/>
    <property type="match status" value="1"/>
</dbReference>
<dbReference type="FunFam" id="3.90.550.10:FF:000060">
    <property type="entry name" value="Hexosyltransferase"/>
    <property type="match status" value="1"/>
</dbReference>
<comment type="cofactor">
    <cofactor evidence="2">
        <name>Co(2+)</name>
        <dbReference type="ChEBI" id="CHEBI:48828"/>
    </cofactor>
</comment>
<dbReference type="PANTHER" id="PTHR12369:SF42">
    <property type="entry name" value="CHONDROITIN SULFATE SYNTHASE 1"/>
    <property type="match status" value="1"/>
</dbReference>
<comment type="subcellular location">
    <subcellularLocation>
        <location evidence="3 15">Golgi apparatus</location>
        <location evidence="3 15">Golgi stack membrane</location>
        <topology evidence="3 15">Single-pass type II membrane protein</topology>
    </subcellularLocation>
</comment>
<evidence type="ECO:0000256" key="6">
    <source>
        <dbReference type="ARBA" id="ARBA00022679"/>
    </source>
</evidence>
<keyword evidence="7" id="KW-0812">Transmembrane</keyword>
<feature type="region of interest" description="Disordered" evidence="16">
    <location>
        <begin position="59"/>
        <end position="78"/>
    </location>
</feature>
<dbReference type="PANTHER" id="PTHR12369">
    <property type="entry name" value="CHONDROITIN SYNTHASE"/>
    <property type="match status" value="1"/>
</dbReference>
<evidence type="ECO:0000256" key="15">
    <source>
        <dbReference type="RuleBase" id="RU364016"/>
    </source>
</evidence>
<evidence type="ECO:0000256" key="17">
    <source>
        <dbReference type="SAM" id="SignalP"/>
    </source>
</evidence>
<protein>
    <recommendedName>
        <fullName evidence="15">Hexosyltransferase</fullName>
        <ecNumber evidence="15">2.4.1.-</ecNumber>
    </recommendedName>
</protein>
<keyword evidence="12" id="KW-0472">Membrane</keyword>
<keyword evidence="13" id="KW-0325">Glycoprotein</keyword>
<evidence type="ECO:0000256" key="12">
    <source>
        <dbReference type="ARBA" id="ARBA00023136"/>
    </source>
</evidence>
<reference evidence="19 20" key="1">
    <citation type="submission" date="2019-08" db="EMBL/GenBank/DDBJ databases">
        <title>A chromosome-level genome assembly, high-density linkage maps, and genome scans reveal the genomic architecture of hybrid incompatibilities underlying speciation via character displacement in darters (Percidae: Etheostominae).</title>
        <authorList>
            <person name="Moran R.L."/>
            <person name="Catchen J.M."/>
            <person name="Fuller R.C."/>
        </authorList>
    </citation>
    <scope>NUCLEOTIDE SEQUENCE [LARGE SCALE GENOMIC DNA]</scope>
    <source>
        <strain evidence="19">EspeVRDwgs_2016</strain>
        <tissue evidence="19">Muscle</tissue>
    </source>
</reference>
<evidence type="ECO:0000256" key="2">
    <source>
        <dbReference type="ARBA" id="ARBA00001941"/>
    </source>
</evidence>
<keyword evidence="8" id="KW-0479">Metal-binding</keyword>
<evidence type="ECO:0000313" key="20">
    <source>
        <dbReference type="Proteomes" id="UP000327493"/>
    </source>
</evidence>
<feature type="domain" description="Fringe-like glycosyltransferase" evidence="18">
    <location>
        <begin position="84"/>
        <end position="265"/>
    </location>
</feature>
<comment type="cofactor">
    <cofactor evidence="1">
        <name>Mn(2+)</name>
        <dbReference type="ChEBI" id="CHEBI:29035"/>
    </cofactor>
</comment>
<comment type="caution">
    <text evidence="19">The sequence shown here is derived from an EMBL/GenBank/DDBJ whole genome shotgun (WGS) entry which is preliminary data.</text>
</comment>
<dbReference type="GO" id="GO:0047238">
    <property type="term" value="F:glucuronosyl-N-acetylgalactosaminyl-proteoglycan 4-beta-N-acetylgalactosaminyltransferase activity"/>
    <property type="evidence" value="ECO:0007669"/>
    <property type="project" value="TreeGrafter"/>
</dbReference>
<evidence type="ECO:0000256" key="9">
    <source>
        <dbReference type="ARBA" id="ARBA00022968"/>
    </source>
</evidence>
<dbReference type="EMBL" id="VOFY01000073">
    <property type="protein sequence ID" value="KAA8578858.1"/>
    <property type="molecule type" value="Genomic_DNA"/>
</dbReference>
<dbReference type="InterPro" id="IPR008428">
    <property type="entry name" value="Chond_GalNAc"/>
</dbReference>
<dbReference type="Pfam" id="PF02434">
    <property type="entry name" value="Fringe"/>
    <property type="match status" value="1"/>
</dbReference>